<dbReference type="Pfam" id="PF10025">
    <property type="entry name" value="DUF2267"/>
    <property type="match status" value="1"/>
</dbReference>
<dbReference type="InterPro" id="IPR018727">
    <property type="entry name" value="DUF2267"/>
</dbReference>
<proteinExistence type="predicted"/>
<protein>
    <submittedName>
        <fullName evidence="1">DUF2267 domain-containing protein</fullName>
    </submittedName>
</protein>
<sequence>MSLNFNQYAVEGNTFIKQYAKELCIPEDPERAGRILSSILHGLRSIISVEESLQFIAQLPMFLKAVYVNGWSIKTNKKRVKDMEEFIDLIRSIDGKTFLYDFESDEITEDYIYSTFLILRKYVSSGEMDDIRGGLPKRLKGLYFRSHIRLETIKISNNSSRQI</sequence>
<dbReference type="Proteomes" id="UP001302806">
    <property type="component" value="Chromosome"/>
</dbReference>
<dbReference type="InterPro" id="IPR038282">
    <property type="entry name" value="DUF2267_sf"/>
</dbReference>
<name>A0ABY9XPC3_9FLAO</name>
<evidence type="ECO:0000313" key="2">
    <source>
        <dbReference type="Proteomes" id="UP001302806"/>
    </source>
</evidence>
<dbReference type="EMBL" id="CP134537">
    <property type="protein sequence ID" value="WNH07785.1"/>
    <property type="molecule type" value="Genomic_DNA"/>
</dbReference>
<dbReference type="Gene3D" id="1.10.490.110">
    <property type="entry name" value="Uncharacterized conserved protein DUF2267"/>
    <property type="match status" value="1"/>
</dbReference>
<organism evidence="1 2">
    <name type="scientific">Thalassobellus suaedae</name>
    <dbReference type="NCBI Taxonomy" id="3074124"/>
    <lineage>
        <taxon>Bacteria</taxon>
        <taxon>Pseudomonadati</taxon>
        <taxon>Bacteroidota</taxon>
        <taxon>Flavobacteriia</taxon>
        <taxon>Flavobacteriales</taxon>
        <taxon>Flavobacteriaceae</taxon>
        <taxon>Thalassobellus</taxon>
    </lineage>
</organism>
<evidence type="ECO:0000313" key="1">
    <source>
        <dbReference type="EMBL" id="WNH07785.1"/>
    </source>
</evidence>
<dbReference type="RefSeq" id="WP_415864652.1">
    <property type="nucleotide sequence ID" value="NZ_CP134537.1"/>
</dbReference>
<accession>A0ABY9XPC3</accession>
<gene>
    <name evidence="1" type="ORF">RHP51_11315</name>
</gene>
<reference evidence="1 2" key="1">
    <citation type="submission" date="2023-09" db="EMBL/GenBank/DDBJ databases">
        <title>Thalassobella suaedae gen. nov., sp. nov., a marine bacterium of the family Flavobacteriaceae isolated from a halophyte Suaeda japonica.</title>
        <authorList>
            <person name="Lee S.Y."/>
            <person name="Hwang C.Y."/>
        </authorList>
    </citation>
    <scope>NUCLEOTIDE SEQUENCE [LARGE SCALE GENOMIC DNA]</scope>
    <source>
        <strain evidence="1 2">HL-DH14</strain>
    </source>
</reference>